<sequence length="142" mass="15878">MKVYTVHINPGHADPIEDAVLVREGFNFWAFLLTGLWALFHRQWLAFICLLVVSGLVNLAIYLANGGPEMEFLLNIVISIGFGLVANDLRRRKLAKQGWKMVDIIASSSERDALYQYVHRAVKTTAITPTPVSSYYGSIPTP</sequence>
<evidence type="ECO:0008006" key="4">
    <source>
        <dbReference type="Google" id="ProtNLM"/>
    </source>
</evidence>
<reference evidence="2 3" key="1">
    <citation type="submission" date="2017-09" db="EMBL/GenBank/DDBJ databases">
        <title>Biodiversity and function of Thalassospira species in the particle-attached aromatic-hydrocarbon-degrading consortia from the surface seawater of the South China Sea.</title>
        <authorList>
            <person name="Dong C."/>
            <person name="Liu R."/>
            <person name="Shao Z."/>
        </authorList>
    </citation>
    <scope>NUCLEOTIDE SEQUENCE [LARGE SCALE GENOMIC DNA]</scope>
    <source>
        <strain evidence="2 3">CSC1P2</strain>
    </source>
</reference>
<feature type="transmembrane region" description="Helical" evidence="1">
    <location>
        <begin position="20"/>
        <end position="39"/>
    </location>
</feature>
<dbReference type="InterPro" id="IPR024399">
    <property type="entry name" value="DUF2628"/>
</dbReference>
<comment type="caution">
    <text evidence="2">The sequence shown here is derived from an EMBL/GenBank/DDBJ whole genome shotgun (WGS) entry which is preliminary data.</text>
</comment>
<accession>A0A2N3KVX5</accession>
<gene>
    <name evidence="2" type="ORF">COO20_08185</name>
</gene>
<keyword evidence="1" id="KW-0472">Membrane</keyword>
<keyword evidence="1" id="KW-0812">Transmembrane</keyword>
<feature type="transmembrane region" description="Helical" evidence="1">
    <location>
        <begin position="70"/>
        <end position="89"/>
    </location>
</feature>
<proteinExistence type="predicted"/>
<organism evidence="2 3">
    <name type="scientific">Thalassospira marina</name>
    <dbReference type="NCBI Taxonomy" id="2048283"/>
    <lineage>
        <taxon>Bacteria</taxon>
        <taxon>Pseudomonadati</taxon>
        <taxon>Pseudomonadota</taxon>
        <taxon>Alphaproteobacteria</taxon>
        <taxon>Rhodospirillales</taxon>
        <taxon>Thalassospiraceae</taxon>
        <taxon>Thalassospira</taxon>
    </lineage>
</organism>
<evidence type="ECO:0000313" key="3">
    <source>
        <dbReference type="Proteomes" id="UP000233597"/>
    </source>
</evidence>
<protein>
    <recommendedName>
        <fullName evidence="4">DUF2628 domain-containing protein</fullName>
    </recommendedName>
</protein>
<keyword evidence="1" id="KW-1133">Transmembrane helix</keyword>
<name>A0A2N3KVX5_9PROT</name>
<evidence type="ECO:0000313" key="2">
    <source>
        <dbReference type="EMBL" id="PKR54715.1"/>
    </source>
</evidence>
<dbReference type="AlphaFoldDB" id="A0A2N3KVX5"/>
<feature type="transmembrane region" description="Helical" evidence="1">
    <location>
        <begin position="44"/>
        <end position="64"/>
    </location>
</feature>
<evidence type="ECO:0000256" key="1">
    <source>
        <dbReference type="SAM" id="Phobius"/>
    </source>
</evidence>
<dbReference type="Pfam" id="PF10947">
    <property type="entry name" value="DUF2628"/>
    <property type="match status" value="1"/>
</dbReference>
<dbReference type="OrthoDB" id="7285394at2"/>
<dbReference type="RefSeq" id="WP_101265397.1">
    <property type="nucleotide sequence ID" value="NZ_NWTK01000004.1"/>
</dbReference>
<dbReference type="Proteomes" id="UP000233597">
    <property type="component" value="Unassembled WGS sequence"/>
</dbReference>
<dbReference type="EMBL" id="NWTK01000004">
    <property type="protein sequence ID" value="PKR54715.1"/>
    <property type="molecule type" value="Genomic_DNA"/>
</dbReference>